<protein>
    <submittedName>
        <fullName evidence="2">Nicotinamide-nucleotide amidase</fullName>
        <ecNumber evidence="2">3.5.1.42</ecNumber>
    </submittedName>
</protein>
<name>A0AAW8B344_9GAMM</name>
<reference evidence="2" key="2">
    <citation type="submission" date="2023-08" db="EMBL/GenBank/DDBJ databases">
        <authorList>
            <person name="Luo J."/>
        </authorList>
    </citation>
    <scope>NUCLEOTIDE SEQUENCE</scope>
    <source>
        <strain evidence="2">DSM 25064</strain>
    </source>
</reference>
<evidence type="ECO:0000259" key="1">
    <source>
        <dbReference type="Pfam" id="PF02464"/>
    </source>
</evidence>
<gene>
    <name evidence="2" type="primary">pncC</name>
    <name evidence="2" type="ORF">Q8A57_03045</name>
</gene>
<dbReference type="GO" id="GO:0019159">
    <property type="term" value="F:nicotinamide-nucleotide amidase activity"/>
    <property type="evidence" value="ECO:0007669"/>
    <property type="project" value="UniProtKB-EC"/>
</dbReference>
<evidence type="ECO:0000313" key="2">
    <source>
        <dbReference type="EMBL" id="MDP1519935.1"/>
    </source>
</evidence>
<dbReference type="AlphaFoldDB" id="A0AAW8B344"/>
<comment type="caution">
    <text evidence="2">The sequence shown here is derived from an EMBL/GenBank/DDBJ whole genome shotgun (WGS) entry which is preliminary data.</text>
</comment>
<dbReference type="EMBL" id="JAUUUU010000001">
    <property type="protein sequence ID" value="MDP1519935.1"/>
    <property type="molecule type" value="Genomic_DNA"/>
</dbReference>
<dbReference type="InterPro" id="IPR008136">
    <property type="entry name" value="CinA_C"/>
</dbReference>
<dbReference type="Gene3D" id="3.90.950.20">
    <property type="entry name" value="CinA-like"/>
    <property type="match status" value="1"/>
</dbReference>
<proteinExistence type="predicted"/>
<dbReference type="SUPFAM" id="SSF142433">
    <property type="entry name" value="CinA-like"/>
    <property type="match status" value="1"/>
</dbReference>
<dbReference type="NCBIfam" id="NF002975">
    <property type="entry name" value="PRK03661.1"/>
    <property type="match status" value="1"/>
</dbReference>
<feature type="domain" description="CinA C-terminal" evidence="1">
    <location>
        <begin position="2"/>
        <end position="153"/>
    </location>
</feature>
<reference evidence="2" key="1">
    <citation type="journal article" date="2010" name="Int. J. Syst. Evol. Microbiol.">
        <title>Porticoccus litoralis gen. nov., sp. nov., a gammaproteobacterium isolated from the Yellow Sea.</title>
        <authorList>
            <person name="Oh H.M."/>
            <person name="Kim H."/>
            <person name="Kim K.M."/>
            <person name="Min G.S."/>
            <person name="Cho J.C."/>
        </authorList>
    </citation>
    <scope>NUCLEOTIDE SEQUENCE</scope>
    <source>
        <strain evidence="2">DSM 25064</strain>
    </source>
</reference>
<organism evidence="2 3">
    <name type="scientific">Porticoccus litoralis</name>
    <dbReference type="NCBI Taxonomy" id="434086"/>
    <lineage>
        <taxon>Bacteria</taxon>
        <taxon>Pseudomonadati</taxon>
        <taxon>Pseudomonadota</taxon>
        <taxon>Gammaproteobacteria</taxon>
        <taxon>Cellvibrionales</taxon>
        <taxon>Porticoccaceae</taxon>
        <taxon>Porticoccus</taxon>
    </lineage>
</organism>
<sequence>MLAQQLGELLLSRNATVTCAESCTGGGIASAITDIAGSSSWFRLGLVTYANVAKQSMLGVSPDTLAREGAVSEAVVIEMARGALAKAEADIAVAVSGIAGPDGGSEAKPVGTVWFCWALGDGEISTRCLHFDGNRDQVRHEAVATALSGLIAMLKK</sequence>
<accession>A0AAW8B344</accession>
<dbReference type="InterPro" id="IPR036653">
    <property type="entry name" value="CinA-like_C"/>
</dbReference>
<keyword evidence="3" id="KW-1185">Reference proteome</keyword>
<dbReference type="EC" id="3.5.1.42" evidence="2"/>
<dbReference type="Pfam" id="PF02464">
    <property type="entry name" value="CinA"/>
    <property type="match status" value="1"/>
</dbReference>
<dbReference type="NCBIfam" id="TIGR00199">
    <property type="entry name" value="PncC_domain"/>
    <property type="match status" value="1"/>
</dbReference>
<keyword evidence="2" id="KW-0378">Hydrolase</keyword>
<dbReference type="Proteomes" id="UP001178354">
    <property type="component" value="Unassembled WGS sequence"/>
</dbReference>
<evidence type="ECO:0000313" key="3">
    <source>
        <dbReference type="Proteomes" id="UP001178354"/>
    </source>
</evidence>